<evidence type="ECO:0000256" key="1">
    <source>
        <dbReference type="SAM" id="MobiDB-lite"/>
    </source>
</evidence>
<feature type="region of interest" description="Disordered" evidence="1">
    <location>
        <begin position="1"/>
        <end position="59"/>
    </location>
</feature>
<evidence type="ECO:0000313" key="2">
    <source>
        <dbReference type="EMBL" id="RXH41893.1"/>
    </source>
</evidence>
<sequence length="147" mass="15965">MHWSEFSGCRNQQKPRSSDMASIRQIEANRSNAKRSTGPKTAGGKARSSQNALRHGLARSGDPAVTENFAVAIALGLGHQVTPESAMVLARSKLALLRLRTLRQEKLTALLGGPLPADLKCLKGLERYERAALVQQRRALRALSLKG</sequence>
<name>A0A4Q0SPR4_9BRAD</name>
<dbReference type="Proteomes" id="UP000290565">
    <property type="component" value="Unassembled WGS sequence"/>
</dbReference>
<proteinExistence type="predicted"/>
<dbReference type="EMBL" id="LBJM01000010">
    <property type="protein sequence ID" value="RXH41893.1"/>
    <property type="molecule type" value="Genomic_DNA"/>
</dbReference>
<reference evidence="2 3" key="1">
    <citation type="submission" date="2015-04" db="EMBL/GenBank/DDBJ databases">
        <title>Comparative genomics of rhizobia nodulating Arachis hypogaea in China.</title>
        <authorList>
            <person name="Li Y."/>
        </authorList>
    </citation>
    <scope>NUCLEOTIDE SEQUENCE [LARGE SCALE GENOMIC DNA]</scope>
    <source>
        <strain evidence="2 3">CCBAU 51787</strain>
    </source>
</reference>
<organism evidence="2 3">
    <name type="scientific">Bradyrhizobium zhanjiangense</name>
    <dbReference type="NCBI Taxonomy" id="1325107"/>
    <lineage>
        <taxon>Bacteria</taxon>
        <taxon>Pseudomonadati</taxon>
        <taxon>Pseudomonadota</taxon>
        <taxon>Alphaproteobacteria</taxon>
        <taxon>Hyphomicrobiales</taxon>
        <taxon>Nitrobacteraceae</taxon>
        <taxon>Bradyrhizobium</taxon>
    </lineage>
</organism>
<protein>
    <submittedName>
        <fullName evidence="2">Uncharacterized protein</fullName>
    </submittedName>
</protein>
<feature type="compositionally biased region" description="Polar residues" evidence="1">
    <location>
        <begin position="28"/>
        <end position="39"/>
    </location>
</feature>
<accession>A0A4Q0SPR4</accession>
<dbReference type="AlphaFoldDB" id="A0A4Q0SPR4"/>
<gene>
    <name evidence="2" type="ORF">XH94_04340</name>
</gene>
<evidence type="ECO:0000313" key="3">
    <source>
        <dbReference type="Proteomes" id="UP000290565"/>
    </source>
</evidence>
<comment type="caution">
    <text evidence="2">The sequence shown here is derived from an EMBL/GenBank/DDBJ whole genome shotgun (WGS) entry which is preliminary data.</text>
</comment>